<evidence type="ECO:0000313" key="2">
    <source>
        <dbReference type="Proteomes" id="UP000285324"/>
    </source>
</evidence>
<dbReference type="OrthoDB" id="8913560at2"/>
<comment type="caution">
    <text evidence="1">The sequence shown here is derived from an EMBL/GenBank/DDBJ whole genome shotgun (WGS) entry which is preliminary data.</text>
</comment>
<dbReference type="RefSeq" id="WP_059378114.1">
    <property type="nucleotide sequence ID" value="NZ_CP061008.1"/>
</dbReference>
<name>A0A424WJ49_ALCXX</name>
<dbReference type="AlphaFoldDB" id="A0A424WJ49"/>
<reference evidence="1 2" key="1">
    <citation type="submission" date="2018-08" db="EMBL/GenBank/DDBJ databases">
        <title>Achromobacter xylosoxidans Genome sequencing and assembly.</title>
        <authorList>
            <person name="Wang R."/>
            <person name="Rensing C."/>
            <person name="Li Y."/>
        </authorList>
    </citation>
    <scope>NUCLEOTIDE SEQUENCE [LARGE SCALE GENOMIC DNA]</scope>
    <source>
        <strain evidence="1 2">GD003A</strain>
    </source>
</reference>
<protein>
    <submittedName>
        <fullName evidence="1">Uncharacterized protein</fullName>
    </submittedName>
</protein>
<proteinExistence type="predicted"/>
<organism evidence="1 2">
    <name type="scientific">Alcaligenes xylosoxydans xylosoxydans</name>
    <name type="common">Achromobacter xylosoxidans</name>
    <dbReference type="NCBI Taxonomy" id="85698"/>
    <lineage>
        <taxon>Bacteria</taxon>
        <taxon>Pseudomonadati</taxon>
        <taxon>Pseudomonadota</taxon>
        <taxon>Betaproteobacteria</taxon>
        <taxon>Burkholderiales</taxon>
        <taxon>Alcaligenaceae</taxon>
        <taxon>Achromobacter</taxon>
    </lineage>
</organism>
<dbReference type="EMBL" id="QVXO01000003">
    <property type="protein sequence ID" value="RPJ93331.1"/>
    <property type="molecule type" value="Genomic_DNA"/>
</dbReference>
<sequence>MSNITAGATPLAALYQHVVQEELGLVARVDEEGDVLFRHPELGTLYFSLTADDPEFLRLVYPSFVDAADIGLGRAELLEIINTVNNRCKAVKLYITQGSGDPVTNRVSAAIESFVAAPDALPSEALLRGIVARCLSAIRHSAAETLREAGVLKPADESAH</sequence>
<accession>A0A424WJ49</accession>
<evidence type="ECO:0000313" key="1">
    <source>
        <dbReference type="EMBL" id="RPJ93331.1"/>
    </source>
</evidence>
<dbReference type="Proteomes" id="UP000285324">
    <property type="component" value="Unassembled WGS sequence"/>
</dbReference>
<gene>
    <name evidence="1" type="ORF">DY367_03120</name>
</gene>